<feature type="compositionally biased region" description="Low complexity" evidence="3">
    <location>
        <begin position="727"/>
        <end position="736"/>
    </location>
</feature>
<dbReference type="GO" id="GO:0005886">
    <property type="term" value="C:plasma membrane"/>
    <property type="evidence" value="ECO:0007669"/>
    <property type="project" value="TreeGrafter"/>
</dbReference>
<organism evidence="7 8">
    <name type="scientific">Anopheles farauti</name>
    <dbReference type="NCBI Taxonomy" id="69004"/>
    <lineage>
        <taxon>Eukaryota</taxon>
        <taxon>Metazoa</taxon>
        <taxon>Ecdysozoa</taxon>
        <taxon>Arthropoda</taxon>
        <taxon>Hexapoda</taxon>
        <taxon>Insecta</taxon>
        <taxon>Pterygota</taxon>
        <taxon>Neoptera</taxon>
        <taxon>Endopterygota</taxon>
        <taxon>Diptera</taxon>
        <taxon>Nematocera</taxon>
        <taxon>Culicoidea</taxon>
        <taxon>Culicidae</taxon>
        <taxon>Anophelinae</taxon>
        <taxon>Anopheles</taxon>
    </lineage>
</organism>
<dbReference type="GO" id="GO:0005085">
    <property type="term" value="F:guanyl-nucleotide exchange factor activity"/>
    <property type="evidence" value="ECO:0007669"/>
    <property type="project" value="UniProtKB-KW"/>
</dbReference>
<dbReference type="PROSITE" id="PS00720">
    <property type="entry name" value="RASGEF"/>
    <property type="match status" value="1"/>
</dbReference>
<dbReference type="Pfam" id="PF00618">
    <property type="entry name" value="RasGEF_N"/>
    <property type="match status" value="1"/>
</dbReference>
<dbReference type="GO" id="GO:0007265">
    <property type="term" value="P:Ras protein signal transduction"/>
    <property type="evidence" value="ECO:0007669"/>
    <property type="project" value="TreeGrafter"/>
</dbReference>
<evidence type="ECO:0008006" key="9">
    <source>
        <dbReference type="Google" id="ProtNLM"/>
    </source>
</evidence>
<dbReference type="Pfam" id="PF00788">
    <property type="entry name" value="RA"/>
    <property type="match status" value="1"/>
</dbReference>
<dbReference type="Gene3D" id="1.10.840.10">
    <property type="entry name" value="Ras guanine-nucleotide exchange factors catalytic domain"/>
    <property type="match status" value="1"/>
</dbReference>
<accession>A0A182QGR8</accession>
<dbReference type="InterPro" id="IPR036964">
    <property type="entry name" value="RASGEF_cat_dom_sf"/>
</dbReference>
<dbReference type="SUPFAM" id="SSF48366">
    <property type="entry name" value="Ras GEF"/>
    <property type="match status" value="1"/>
</dbReference>
<feature type="domain" description="Ras-associating" evidence="5">
    <location>
        <begin position="761"/>
        <end position="851"/>
    </location>
</feature>
<dbReference type="SMART" id="SM00147">
    <property type="entry name" value="RasGEF"/>
    <property type="match status" value="1"/>
</dbReference>
<dbReference type="PANTHER" id="PTHR23113:SF312">
    <property type="entry name" value="RAL GUANINE NUCLEOTIDE DISSOCIATION STIMULATOR-LIKE, ISOFORM E"/>
    <property type="match status" value="1"/>
</dbReference>
<feature type="compositionally biased region" description="Polar residues" evidence="3">
    <location>
        <begin position="701"/>
        <end position="726"/>
    </location>
</feature>
<dbReference type="InterPro" id="IPR001895">
    <property type="entry name" value="RASGEF_cat_dom"/>
</dbReference>
<dbReference type="EnsemblMetazoa" id="AFAF009845-RA">
    <property type="protein sequence ID" value="AFAF009845-PA"/>
    <property type="gene ID" value="AFAF009845"/>
</dbReference>
<reference evidence="8" key="1">
    <citation type="submission" date="2014-01" db="EMBL/GenBank/DDBJ databases">
        <title>The Genome Sequence of Anopheles farauti FAR1 (V2).</title>
        <authorList>
            <consortium name="The Broad Institute Genomics Platform"/>
            <person name="Neafsey D.E."/>
            <person name="Besansky N."/>
            <person name="Howell P."/>
            <person name="Walton C."/>
            <person name="Young S.K."/>
            <person name="Zeng Q."/>
            <person name="Gargeya S."/>
            <person name="Fitzgerald M."/>
            <person name="Haas B."/>
            <person name="Abouelleil A."/>
            <person name="Allen A.W."/>
            <person name="Alvarado L."/>
            <person name="Arachchi H.M."/>
            <person name="Berlin A.M."/>
            <person name="Chapman S.B."/>
            <person name="Gainer-Dewar J."/>
            <person name="Goldberg J."/>
            <person name="Griggs A."/>
            <person name="Gujja S."/>
            <person name="Hansen M."/>
            <person name="Howarth C."/>
            <person name="Imamovic A."/>
            <person name="Ireland A."/>
            <person name="Larimer J."/>
            <person name="McCowan C."/>
            <person name="Murphy C."/>
            <person name="Pearson M."/>
            <person name="Poon T.W."/>
            <person name="Priest M."/>
            <person name="Roberts A."/>
            <person name="Saif S."/>
            <person name="Shea T."/>
            <person name="Sisk P."/>
            <person name="Sykes S."/>
            <person name="Wortman J."/>
            <person name="Nusbaum C."/>
            <person name="Birren B."/>
        </authorList>
    </citation>
    <scope>NUCLEOTIDE SEQUENCE [LARGE SCALE GENOMIC DNA]</scope>
    <source>
        <strain evidence="8">FAR1</strain>
    </source>
</reference>
<dbReference type="SUPFAM" id="SSF54236">
    <property type="entry name" value="Ubiquitin-like"/>
    <property type="match status" value="1"/>
</dbReference>
<feature type="domain" description="N-terminal Ras-GEF" evidence="6">
    <location>
        <begin position="179"/>
        <end position="306"/>
    </location>
</feature>
<dbReference type="AlphaFoldDB" id="A0A182QGR8"/>
<dbReference type="Gene3D" id="1.20.870.10">
    <property type="entry name" value="Son of sevenless (SoS) protein Chain: S domain 1"/>
    <property type="match status" value="1"/>
</dbReference>
<dbReference type="PANTHER" id="PTHR23113">
    <property type="entry name" value="GUANINE NUCLEOTIDE EXCHANGE FACTOR"/>
    <property type="match status" value="1"/>
</dbReference>
<feature type="region of interest" description="Disordered" evidence="3">
    <location>
        <begin position="609"/>
        <end position="645"/>
    </location>
</feature>
<dbReference type="VEuPathDB" id="VectorBase:AFAF009845"/>
<evidence type="ECO:0000256" key="1">
    <source>
        <dbReference type="ARBA" id="ARBA00022658"/>
    </source>
</evidence>
<dbReference type="Pfam" id="PF00617">
    <property type="entry name" value="RasGEF"/>
    <property type="match status" value="1"/>
</dbReference>
<dbReference type="SMART" id="SM00314">
    <property type="entry name" value="RA"/>
    <property type="match status" value="1"/>
</dbReference>
<dbReference type="CDD" id="cd00153">
    <property type="entry name" value="RA_RalGDS_like"/>
    <property type="match status" value="1"/>
</dbReference>
<dbReference type="PROSITE" id="PS50212">
    <property type="entry name" value="RASGEF_NTER"/>
    <property type="match status" value="1"/>
</dbReference>
<proteinExistence type="predicted"/>
<dbReference type="CDD" id="cd06224">
    <property type="entry name" value="REM"/>
    <property type="match status" value="1"/>
</dbReference>
<dbReference type="InterPro" id="IPR029071">
    <property type="entry name" value="Ubiquitin-like_domsf"/>
</dbReference>
<evidence type="ECO:0000256" key="3">
    <source>
        <dbReference type="SAM" id="MobiDB-lite"/>
    </source>
</evidence>
<dbReference type="PROSITE" id="PS50200">
    <property type="entry name" value="RA"/>
    <property type="match status" value="1"/>
</dbReference>
<feature type="domain" description="Ras-GEF" evidence="4">
    <location>
        <begin position="351"/>
        <end position="612"/>
    </location>
</feature>
<evidence type="ECO:0000259" key="4">
    <source>
        <dbReference type="PROSITE" id="PS50009"/>
    </source>
</evidence>
<reference evidence="7" key="2">
    <citation type="submission" date="2020-05" db="UniProtKB">
        <authorList>
            <consortium name="EnsemblMetazoa"/>
        </authorList>
    </citation>
    <scope>IDENTIFICATION</scope>
    <source>
        <strain evidence="7">FAR1</strain>
    </source>
</reference>
<dbReference type="EMBL" id="AXCN02001805">
    <property type="status" value="NOT_ANNOTATED_CDS"/>
    <property type="molecule type" value="Genomic_DNA"/>
</dbReference>
<keyword evidence="1 2" id="KW-0344">Guanine-nucleotide releasing factor</keyword>
<evidence type="ECO:0000313" key="8">
    <source>
        <dbReference type="Proteomes" id="UP000075886"/>
    </source>
</evidence>
<evidence type="ECO:0000259" key="6">
    <source>
        <dbReference type="PROSITE" id="PS50212"/>
    </source>
</evidence>
<name>A0A182QGR8_9DIPT</name>
<dbReference type="PROSITE" id="PS50009">
    <property type="entry name" value="RASGEF_CAT"/>
    <property type="match status" value="1"/>
</dbReference>
<keyword evidence="8" id="KW-1185">Reference proteome</keyword>
<dbReference type="Gene3D" id="3.10.20.90">
    <property type="entry name" value="Phosphatidylinositol 3-kinase Catalytic Subunit, Chain A, domain 1"/>
    <property type="match status" value="1"/>
</dbReference>
<dbReference type="STRING" id="69004.A0A182QGR8"/>
<dbReference type="CDD" id="cd00155">
    <property type="entry name" value="RasGEF"/>
    <property type="match status" value="1"/>
</dbReference>
<dbReference type="InterPro" id="IPR019804">
    <property type="entry name" value="Ras_G-nucl-exch_fac_CS"/>
</dbReference>
<dbReference type="InterPro" id="IPR008937">
    <property type="entry name" value="Ras-like_GEF"/>
</dbReference>
<evidence type="ECO:0000259" key="5">
    <source>
        <dbReference type="PROSITE" id="PS50200"/>
    </source>
</evidence>
<dbReference type="Proteomes" id="UP000075886">
    <property type="component" value="Unassembled WGS sequence"/>
</dbReference>
<dbReference type="InterPro" id="IPR023578">
    <property type="entry name" value="Ras_GEF_dom_sf"/>
</dbReference>
<sequence>MFCPSNETLHSLTEKTKLLAHKCTQQIRNSAAHGDGTAAAAAVATQHREPTAAAADPQRNTCLSARDGTAASKEPIDGGGATADGPVAKSGALRCFCPCKGTFSKLMGRKYVASREGQSQRTTKWYVKQPTWRLWGEEREEDAIYTVYLKKVRYHRPTPSASSQDSDDEISHLEWETVRVRFVKAATLSRLVDALATDDGELESTFVNVFLNTYRAFAQPEKVLELLLDRYEKLHAEPALLQPESLSDQHKKTLVSVLHVWLDGFPEDWDTDNLQRLLAFTSKRLPKSEIHIKALNRFTHRLDKYSRIPPPLPWSNDYHDFADQFGGLCLTPAFRGPPSHLLNSYRFPNIPVKHFAEQLTRMDMELFKRLIPHQCQGAIWSNRDKHESSSVLATVTQFNAVSFRVISSVLIEPRLKPQERALLISTWIDIAQELRLLKNFSSLKAIISGLQSNAVYRLSKTWAVLPRDKLELYNELARIFSEDNNAWAQREVLMREGTAKFADTVGENDRHLQKVFQKQNTLISHGTIPYLGTFLTDLTMIHAAIPDTLQDGLINFDKRRKEFEVLAQIKLLQGAANTYHLPEDPLFDRWFASLLVLDEREAHTLSCSMEPAPEMTKRPPAQQPGGGGGTPGHKKSDSIASNSSSGAGSQFYCDINSTSNASYSSRNNSLDRDATPPNASILSAASSVSSLSMDSTTSGSQRSNHNGVGSVRTPQSNRSHQTNGTVASRGGANGSAARDHETPIINGQLVQNSPLKSSSPDFYIIKVTYETEQVELDGIVLYKSIMLANNERTPQVIRNAMLKLGLEGDPDRYTLAQVLPDKELLLPNNANVYYAVNTAYNLNFILRPKKDTTGGNATVPTGRS</sequence>
<evidence type="ECO:0000256" key="2">
    <source>
        <dbReference type="PROSITE-ProRule" id="PRU00168"/>
    </source>
</evidence>
<evidence type="ECO:0000313" key="7">
    <source>
        <dbReference type="EnsemblMetazoa" id="AFAF009845-PA"/>
    </source>
</evidence>
<dbReference type="InterPro" id="IPR000651">
    <property type="entry name" value="Ras-like_Gua-exchang_fac_N"/>
</dbReference>
<protein>
    <recommendedName>
        <fullName evidence="9">Ras-GEF domain-containing protein</fullName>
    </recommendedName>
</protein>
<dbReference type="InterPro" id="IPR000159">
    <property type="entry name" value="RA_dom"/>
</dbReference>
<dbReference type="SMART" id="SM00229">
    <property type="entry name" value="RasGEFN"/>
    <property type="match status" value="1"/>
</dbReference>
<feature type="region of interest" description="Disordered" evidence="3">
    <location>
        <begin position="691"/>
        <end position="739"/>
    </location>
</feature>
<feature type="compositionally biased region" description="Low complexity" evidence="3">
    <location>
        <begin position="691"/>
        <end position="700"/>
    </location>
</feature>